<dbReference type="PANTHER" id="PTHR31569:SF4">
    <property type="entry name" value="SWIM-TYPE DOMAIN-CONTAINING PROTEIN"/>
    <property type="match status" value="1"/>
</dbReference>
<dbReference type="PANTHER" id="PTHR31569">
    <property type="entry name" value="SWIM-TYPE DOMAIN-CONTAINING PROTEIN"/>
    <property type="match status" value="1"/>
</dbReference>
<comment type="caution">
    <text evidence="1">The sequence shown here is derived from an EMBL/GenBank/DDBJ whole genome shotgun (WGS) entry which is preliminary data.</text>
</comment>
<dbReference type="AlphaFoldDB" id="A0ABD3FYF4"/>
<dbReference type="InterPro" id="IPR052579">
    <property type="entry name" value="Zinc_finger_SWIM"/>
</dbReference>
<organism evidence="1 2">
    <name type="scientific">Phytophthora oleae</name>
    <dbReference type="NCBI Taxonomy" id="2107226"/>
    <lineage>
        <taxon>Eukaryota</taxon>
        <taxon>Sar</taxon>
        <taxon>Stramenopiles</taxon>
        <taxon>Oomycota</taxon>
        <taxon>Peronosporomycetes</taxon>
        <taxon>Peronosporales</taxon>
        <taxon>Peronosporaceae</taxon>
        <taxon>Phytophthora</taxon>
    </lineage>
</organism>
<evidence type="ECO:0008006" key="3">
    <source>
        <dbReference type="Google" id="ProtNLM"/>
    </source>
</evidence>
<accession>A0ABD3FYF4</accession>
<evidence type="ECO:0000313" key="1">
    <source>
        <dbReference type="EMBL" id="KAL3669994.1"/>
    </source>
</evidence>
<dbReference type="EMBL" id="JBIMZQ010000008">
    <property type="protein sequence ID" value="KAL3669994.1"/>
    <property type="molecule type" value="Genomic_DNA"/>
</dbReference>
<gene>
    <name evidence="1" type="ORF">V7S43_005365</name>
</gene>
<dbReference type="Proteomes" id="UP001632037">
    <property type="component" value="Unassembled WGS sequence"/>
</dbReference>
<reference evidence="1 2" key="1">
    <citation type="submission" date="2024-09" db="EMBL/GenBank/DDBJ databases">
        <title>Genome sequencing and assembly of Phytophthora oleae, isolate VK10A, causative agent of rot of olive drupes.</title>
        <authorList>
            <person name="Conti Taguali S."/>
            <person name="Riolo M."/>
            <person name="La Spada F."/>
            <person name="Cacciola S.O."/>
            <person name="Dionisio G."/>
        </authorList>
    </citation>
    <scope>NUCLEOTIDE SEQUENCE [LARGE SCALE GENOMIC DNA]</scope>
    <source>
        <strain evidence="1 2">VK10A</strain>
    </source>
</reference>
<name>A0ABD3FYF4_9STRA</name>
<evidence type="ECO:0000313" key="2">
    <source>
        <dbReference type="Proteomes" id="UP001632037"/>
    </source>
</evidence>
<sequence>MPVALTEDRAAITTCHSISTDLPHTFSAANNEGNPPANLDCASANAEHVGNDVERTVFDGWSSFHSYIAEYQAVTYQLARLRTSKTVSSRNKQISGSESRMQMMPETFVHYAKTLECTYGGKYKSRGSGKRPRQETSQMEYPMPINACVKLVDAAAPKWAVCVTKTSLQHNHQLNKNTFNHYPSTRLAIPENVVKTVDLLQKAGAKKKISTSRF</sequence>
<proteinExistence type="predicted"/>
<keyword evidence="2" id="KW-1185">Reference proteome</keyword>
<protein>
    <recommendedName>
        <fullName evidence="3">FAR1 domain-containing protein</fullName>
    </recommendedName>
</protein>